<keyword evidence="1 2" id="KW-0378">Hydrolase</keyword>
<feature type="short sequence motif" description="HXTX 1" evidence="2">
    <location>
        <begin position="40"/>
        <end position="43"/>
    </location>
</feature>
<comment type="similarity">
    <text evidence="2">Belongs to the 2H phosphoesterase superfamily. ThpR family.</text>
</comment>
<accession>A0ABT1BY12</accession>
<dbReference type="InterPro" id="IPR004175">
    <property type="entry name" value="RNA_CPDase"/>
</dbReference>
<gene>
    <name evidence="3" type="primary">thpR</name>
    <name evidence="3" type="ORF">NG821_09035</name>
</gene>
<evidence type="ECO:0000256" key="2">
    <source>
        <dbReference type="HAMAP-Rule" id="MF_01940"/>
    </source>
</evidence>
<evidence type="ECO:0000313" key="4">
    <source>
        <dbReference type="Proteomes" id="UP001204015"/>
    </source>
</evidence>
<feature type="short sequence motif" description="HXTX 2" evidence="2">
    <location>
        <begin position="120"/>
        <end position="123"/>
    </location>
</feature>
<feature type="active site" description="Proton acceptor" evidence="2">
    <location>
        <position position="120"/>
    </location>
</feature>
<dbReference type="EC" id="3.1.4.58" evidence="2"/>
<feature type="active site" description="Proton donor" evidence="2">
    <location>
        <position position="40"/>
    </location>
</feature>
<comment type="function">
    <text evidence="2">Hydrolyzes RNA 2',3'-cyclic phosphodiester to an RNA 2'-phosphomonoester.</text>
</comment>
<dbReference type="EMBL" id="JAMXLY010000034">
    <property type="protein sequence ID" value="MCO6025979.1"/>
    <property type="molecule type" value="Genomic_DNA"/>
</dbReference>
<proteinExistence type="inferred from homology"/>
<reference evidence="3 4" key="1">
    <citation type="submission" date="2022-06" db="EMBL/GenBank/DDBJ databases">
        <title>A taxonomic note on the genus Prevotella: Description of four novel genera and emended description of the genera Hallella and Xylanibacter.</title>
        <authorList>
            <person name="Hitch T.C.A."/>
        </authorList>
    </citation>
    <scope>NUCLEOTIDE SEQUENCE [LARGE SCALE GENOMIC DNA]</scope>
    <source>
        <strain evidence="3 4">DSM 100619</strain>
    </source>
</reference>
<evidence type="ECO:0000313" key="3">
    <source>
        <dbReference type="EMBL" id="MCO6025979.1"/>
    </source>
</evidence>
<dbReference type="Gene3D" id="3.90.1140.10">
    <property type="entry name" value="Cyclic phosphodiesterase"/>
    <property type="match status" value="1"/>
</dbReference>
<dbReference type="RefSeq" id="WP_252761336.1">
    <property type="nucleotide sequence ID" value="NZ_JAMXLY010000034.1"/>
</dbReference>
<dbReference type="HAMAP" id="MF_01940">
    <property type="entry name" value="RNA_CPDase"/>
    <property type="match status" value="1"/>
</dbReference>
<dbReference type="Proteomes" id="UP001204015">
    <property type="component" value="Unassembled WGS sequence"/>
</dbReference>
<organism evidence="3 4">
    <name type="scientific">Segatella cerevisiae</name>
    <dbReference type="NCBI Taxonomy" id="2053716"/>
    <lineage>
        <taxon>Bacteria</taxon>
        <taxon>Pseudomonadati</taxon>
        <taxon>Bacteroidota</taxon>
        <taxon>Bacteroidia</taxon>
        <taxon>Bacteroidales</taxon>
        <taxon>Prevotellaceae</taxon>
        <taxon>Segatella</taxon>
    </lineage>
</organism>
<evidence type="ECO:0000256" key="1">
    <source>
        <dbReference type="ARBA" id="ARBA00022801"/>
    </source>
</evidence>
<dbReference type="NCBIfam" id="TIGR02258">
    <property type="entry name" value="2_5_ligase"/>
    <property type="match status" value="1"/>
</dbReference>
<comment type="catalytic activity">
    <reaction evidence="2">
        <text>a 3'-end 2',3'-cyclophospho-ribonucleotide-RNA + H2O = a 3'-end 2'-phospho-ribonucleotide-RNA + H(+)</text>
        <dbReference type="Rhea" id="RHEA:11828"/>
        <dbReference type="Rhea" id="RHEA-COMP:10464"/>
        <dbReference type="Rhea" id="RHEA-COMP:17353"/>
        <dbReference type="ChEBI" id="CHEBI:15377"/>
        <dbReference type="ChEBI" id="CHEBI:15378"/>
        <dbReference type="ChEBI" id="CHEBI:83064"/>
        <dbReference type="ChEBI" id="CHEBI:173113"/>
        <dbReference type="EC" id="3.1.4.58"/>
    </reaction>
</comment>
<dbReference type="PANTHER" id="PTHR35561">
    <property type="entry name" value="RNA 2',3'-CYCLIC PHOSPHODIESTERASE"/>
    <property type="match status" value="1"/>
</dbReference>
<protein>
    <recommendedName>
        <fullName evidence="2">RNA 2',3'-cyclic phosphodiesterase</fullName>
        <shortName evidence="2">RNA 2',3'-CPDase</shortName>
        <ecNumber evidence="2">3.1.4.58</ecNumber>
    </recommendedName>
</protein>
<name>A0ABT1BY12_9BACT</name>
<dbReference type="PANTHER" id="PTHR35561:SF1">
    <property type="entry name" value="RNA 2',3'-CYCLIC PHOSPHODIESTERASE"/>
    <property type="match status" value="1"/>
</dbReference>
<dbReference type="Pfam" id="PF13563">
    <property type="entry name" value="2_5_RNA_ligase2"/>
    <property type="match status" value="1"/>
</dbReference>
<dbReference type="InterPro" id="IPR009097">
    <property type="entry name" value="Cyclic_Pdiesterase"/>
</dbReference>
<dbReference type="SUPFAM" id="SSF55144">
    <property type="entry name" value="LigT-like"/>
    <property type="match status" value="1"/>
</dbReference>
<comment type="caution">
    <text evidence="3">The sequence shown here is derived from an EMBL/GenBank/DDBJ whole genome shotgun (WGS) entry which is preliminary data.</text>
</comment>
<keyword evidence="4" id="KW-1185">Reference proteome</keyword>
<sequence length="180" mass="20655">MRIFIAIRFTRPFKTSIEDAQDALQEYGVSGNYTSPENLHLTLAFIGETERITDIKAAVSAIKFEPFEIQTGKLGCFNGRSKIIWLGIEGEQKVKAIVQELRQNLNQRGINYDHGKFQPHITLVRKPTEIPLDIDINSSSMTVNEISVMKSERIDTPVRDKKHQKNDKKSWQSQEYFVTL</sequence>